<keyword evidence="3" id="KW-1185">Reference proteome</keyword>
<protein>
    <recommendedName>
        <fullName evidence="4">Dolichyl-phosphate-mannose-protein mannosyltransferase</fullName>
    </recommendedName>
</protein>
<keyword evidence="1" id="KW-0812">Transmembrane</keyword>
<keyword evidence="1" id="KW-0472">Membrane</keyword>
<feature type="transmembrane region" description="Helical" evidence="1">
    <location>
        <begin position="154"/>
        <end position="172"/>
    </location>
</feature>
<accession>A0A4V3EJQ9</accession>
<dbReference type="AlphaFoldDB" id="A0A4V3EJQ9"/>
<feature type="transmembrane region" description="Helical" evidence="1">
    <location>
        <begin position="218"/>
        <end position="237"/>
    </location>
</feature>
<proteinExistence type="predicted"/>
<dbReference type="EMBL" id="SOAU01000001">
    <property type="protein sequence ID" value="TDT18078.1"/>
    <property type="molecule type" value="Genomic_DNA"/>
</dbReference>
<feature type="transmembrane region" description="Helical" evidence="1">
    <location>
        <begin position="127"/>
        <end position="147"/>
    </location>
</feature>
<comment type="caution">
    <text evidence="2">The sequence shown here is derived from an EMBL/GenBank/DDBJ whole genome shotgun (WGS) entry which is preliminary data.</text>
</comment>
<feature type="transmembrane region" description="Helical" evidence="1">
    <location>
        <begin position="324"/>
        <end position="342"/>
    </location>
</feature>
<feature type="transmembrane region" description="Helical" evidence="1">
    <location>
        <begin position="348"/>
        <end position="367"/>
    </location>
</feature>
<evidence type="ECO:0000313" key="3">
    <source>
        <dbReference type="Proteomes" id="UP000294558"/>
    </source>
</evidence>
<evidence type="ECO:0000256" key="1">
    <source>
        <dbReference type="SAM" id="Phobius"/>
    </source>
</evidence>
<feature type="transmembrane region" description="Helical" evidence="1">
    <location>
        <begin position="20"/>
        <end position="43"/>
    </location>
</feature>
<feature type="transmembrane region" description="Helical" evidence="1">
    <location>
        <begin position="379"/>
        <end position="397"/>
    </location>
</feature>
<reference evidence="2 3" key="1">
    <citation type="submission" date="2019-03" db="EMBL/GenBank/DDBJ databases">
        <title>Sequencing the genomes of 1000 actinobacteria strains.</title>
        <authorList>
            <person name="Klenk H.-P."/>
        </authorList>
    </citation>
    <scope>NUCLEOTIDE SEQUENCE [LARGE SCALE GENOMIC DNA]</scope>
    <source>
        <strain evidence="2 3">DSM 18936</strain>
    </source>
</reference>
<evidence type="ECO:0000313" key="2">
    <source>
        <dbReference type="EMBL" id="TDT18078.1"/>
    </source>
</evidence>
<keyword evidence="1" id="KW-1133">Transmembrane helix</keyword>
<feature type="transmembrane region" description="Helical" evidence="1">
    <location>
        <begin position="101"/>
        <end position="121"/>
    </location>
</feature>
<organism evidence="2 3">
    <name type="scientific">Ilumatobacter fluminis</name>
    <dbReference type="NCBI Taxonomy" id="467091"/>
    <lineage>
        <taxon>Bacteria</taxon>
        <taxon>Bacillati</taxon>
        <taxon>Actinomycetota</taxon>
        <taxon>Acidimicrobiia</taxon>
        <taxon>Acidimicrobiales</taxon>
        <taxon>Ilumatobacteraceae</taxon>
        <taxon>Ilumatobacter</taxon>
    </lineage>
</organism>
<dbReference type="Proteomes" id="UP000294558">
    <property type="component" value="Unassembled WGS sequence"/>
</dbReference>
<gene>
    <name evidence="2" type="ORF">BDK89_3692</name>
</gene>
<feature type="transmembrane region" description="Helical" evidence="1">
    <location>
        <begin position="288"/>
        <end position="312"/>
    </location>
</feature>
<feature type="transmembrane region" description="Helical" evidence="1">
    <location>
        <begin position="178"/>
        <end position="211"/>
    </location>
</feature>
<evidence type="ECO:0008006" key="4">
    <source>
        <dbReference type="Google" id="ProtNLM"/>
    </source>
</evidence>
<sequence length="580" mass="59532">MGWDVAVDGGDRWGSVPGGVATAIGAVTGLVVVLVGVVGALSVESTLLGDRALLAMRTRDVFSSSIPVVGAYSRFGWSHPGPWSFYLQAVPFRVLGGDGTALAVAAATVNAAVLGLGGWVAARRSAAVTAVFTVATAVLIVNGTLVIHEAWNPAMAIAPMLVAVVAAAVAWTGDGAALAVVIGCGALAAQTHVGVALPVAVAMVIAGVGWFRHRPDDGGVPVAALVVAGLAVAPIVFDTVTDWPGNAWRLVESAFSDDLERVGAVDALRLILRSTSPEFVVDPGYEQFFGFVVSGQSVGWLPGAVLVLVALVARYGASASLRRLALIQLAVSLGAFVGIAGIRGPLHAYLLGVLPVLATIGWSIVAAEVAARLVSAPPAWMLAVSLLSLPLVAWVAADGPWVDQAADGDVDAVESVVTDIERWADGRSNPTVALEVSAPDDFQGVDLFGGLVEALDRRGVGVVPGTGHEFLLPDRAGDAVSATVTVVSLAPTDPTGDVDGALVVYDPLTAAERARLTELLGQLVTVLEQNDLAVLVPAVTNGDVDAVPVDRFEDPDTVRRQLAELRALLERGPRLVVTVS</sequence>
<name>A0A4V3EJQ9_9ACTN</name>